<dbReference type="NCBIfam" id="NF002999">
    <property type="entry name" value="PRK03767.1"/>
    <property type="match status" value="1"/>
</dbReference>
<evidence type="ECO:0000259" key="2">
    <source>
        <dbReference type="PROSITE" id="PS50902"/>
    </source>
</evidence>
<evidence type="ECO:0000256" key="1">
    <source>
        <dbReference type="ARBA" id="ARBA00006961"/>
    </source>
</evidence>
<accession>A0AAD9L644</accession>
<dbReference type="Proteomes" id="UP001182556">
    <property type="component" value="Unassembled WGS sequence"/>
</dbReference>
<dbReference type="FunFam" id="3.40.50.360:FF:000001">
    <property type="entry name" value="NAD(P)H dehydrogenase (Quinone) FQR1-like"/>
    <property type="match status" value="1"/>
</dbReference>
<dbReference type="GO" id="GO:0016020">
    <property type="term" value="C:membrane"/>
    <property type="evidence" value="ECO:0007669"/>
    <property type="project" value="TreeGrafter"/>
</dbReference>
<dbReference type="SUPFAM" id="SSF52218">
    <property type="entry name" value="Flavoproteins"/>
    <property type="match status" value="1"/>
</dbReference>
<sequence length="198" mass="21178">VAVVFYSTYGHVGQLAESVIKGVEASGAVAKPYVFQETLPEEILTKMHAGSSLKPKYPVITPNDLKEVDGLIIGAPTRYGRVPAQVSAFFDACGQLWAGGALNGKFVTMFTSTAGQHGGQETTYLTTFPFFAHSELMLGYSNWDINTNDQVMGGSPYGASTIAGGDGSRQPLPVELSVAEYQGKYFSDFVGTFVRGKQ</sequence>
<keyword evidence="4" id="KW-1185">Reference proteome</keyword>
<proteinExistence type="inferred from homology"/>
<dbReference type="InterPro" id="IPR029039">
    <property type="entry name" value="Flavoprotein-like_sf"/>
</dbReference>
<dbReference type="Gene3D" id="3.40.50.360">
    <property type="match status" value="1"/>
</dbReference>
<comment type="similarity">
    <text evidence="1">Belongs to the WrbA family.</text>
</comment>
<dbReference type="Pfam" id="PF03358">
    <property type="entry name" value="FMN_red"/>
    <property type="match status" value="1"/>
</dbReference>
<evidence type="ECO:0000313" key="3">
    <source>
        <dbReference type="EMBL" id="KAK1925056.1"/>
    </source>
</evidence>
<dbReference type="EMBL" id="JAODAN010000004">
    <property type="protein sequence ID" value="KAK1925056.1"/>
    <property type="molecule type" value="Genomic_DNA"/>
</dbReference>
<dbReference type="GO" id="GO:0003955">
    <property type="term" value="F:NAD(P)H dehydrogenase (quinone) activity"/>
    <property type="evidence" value="ECO:0007669"/>
    <property type="project" value="InterPro"/>
</dbReference>
<evidence type="ECO:0000313" key="4">
    <source>
        <dbReference type="Proteomes" id="UP001182556"/>
    </source>
</evidence>
<dbReference type="PANTHER" id="PTHR30546">
    <property type="entry name" value="FLAVODOXIN-RELATED PROTEIN WRBA-RELATED"/>
    <property type="match status" value="1"/>
</dbReference>
<protein>
    <submittedName>
        <fullName evidence="3">Cytoplasm protein</fullName>
    </submittedName>
</protein>
<comment type="caution">
    <text evidence="3">The sequence shown here is derived from an EMBL/GenBank/DDBJ whole genome shotgun (WGS) entry which is preliminary data.</text>
</comment>
<dbReference type="NCBIfam" id="TIGR01755">
    <property type="entry name" value="flav_wrbA"/>
    <property type="match status" value="1"/>
</dbReference>
<feature type="domain" description="Flavodoxin-like" evidence="2">
    <location>
        <begin position="1"/>
        <end position="186"/>
    </location>
</feature>
<name>A0AAD9L644_PAPLA</name>
<dbReference type="AlphaFoldDB" id="A0AAD9L644"/>
<dbReference type="InterPro" id="IPR010089">
    <property type="entry name" value="Flavoprotein_WrbA-like"/>
</dbReference>
<dbReference type="InterPro" id="IPR008254">
    <property type="entry name" value="Flavodoxin/NO_synth"/>
</dbReference>
<dbReference type="PANTHER" id="PTHR30546:SF23">
    <property type="entry name" value="FLAVOPROTEIN-LIKE PROTEIN YCP4-RELATED"/>
    <property type="match status" value="1"/>
</dbReference>
<dbReference type="PROSITE" id="PS50902">
    <property type="entry name" value="FLAVODOXIN_LIKE"/>
    <property type="match status" value="1"/>
</dbReference>
<dbReference type="GO" id="GO:0010181">
    <property type="term" value="F:FMN binding"/>
    <property type="evidence" value="ECO:0007669"/>
    <property type="project" value="InterPro"/>
</dbReference>
<feature type="non-terminal residue" evidence="3">
    <location>
        <position position="198"/>
    </location>
</feature>
<organism evidence="3 4">
    <name type="scientific">Papiliotrema laurentii</name>
    <name type="common">Cryptococcus laurentii</name>
    <dbReference type="NCBI Taxonomy" id="5418"/>
    <lineage>
        <taxon>Eukaryota</taxon>
        <taxon>Fungi</taxon>
        <taxon>Dikarya</taxon>
        <taxon>Basidiomycota</taxon>
        <taxon>Agaricomycotina</taxon>
        <taxon>Tremellomycetes</taxon>
        <taxon>Tremellales</taxon>
        <taxon>Rhynchogastremaceae</taxon>
        <taxon>Papiliotrema</taxon>
    </lineage>
</organism>
<reference evidence="3" key="1">
    <citation type="submission" date="2023-02" db="EMBL/GenBank/DDBJ databases">
        <title>Identification and recombinant expression of a fungal hydrolase from Papiliotrema laurentii that hydrolyzes apple cutin and clears colloidal polyester polyurethane.</title>
        <authorList>
            <consortium name="DOE Joint Genome Institute"/>
            <person name="Roman V.A."/>
            <person name="Bojanowski C."/>
            <person name="Crable B.R."/>
            <person name="Wagner D.N."/>
            <person name="Hung C.S."/>
            <person name="Nadeau L.J."/>
            <person name="Schratz L."/>
            <person name="Haridas S."/>
            <person name="Pangilinan J."/>
            <person name="Lipzen A."/>
            <person name="Na H."/>
            <person name="Yan M."/>
            <person name="Ng V."/>
            <person name="Grigoriev I.V."/>
            <person name="Spatafora J.W."/>
            <person name="Barlow D."/>
            <person name="Biffinger J."/>
            <person name="Kelley-Loughnane N."/>
            <person name="Varaljay V.A."/>
            <person name="Crookes-Goodson W.J."/>
        </authorList>
    </citation>
    <scope>NUCLEOTIDE SEQUENCE</scope>
    <source>
        <strain evidence="3">5307AH</strain>
    </source>
</reference>
<gene>
    <name evidence="3" type="ORF">DB88DRAFT_437761</name>
</gene>
<dbReference type="InterPro" id="IPR005025">
    <property type="entry name" value="FMN_Rdtase-like_dom"/>
</dbReference>